<evidence type="ECO:0000259" key="1">
    <source>
        <dbReference type="PROSITE" id="PS51186"/>
    </source>
</evidence>
<proteinExistence type="predicted"/>
<reference evidence="3" key="1">
    <citation type="submission" date="2022-11" db="UniProtKB">
        <authorList>
            <consortium name="WormBaseParasite"/>
        </authorList>
    </citation>
    <scope>IDENTIFICATION</scope>
</reference>
<dbReference type="AlphaFoldDB" id="A0A915ILY7"/>
<evidence type="ECO:0000313" key="2">
    <source>
        <dbReference type="Proteomes" id="UP000887565"/>
    </source>
</evidence>
<dbReference type="InterPro" id="IPR000182">
    <property type="entry name" value="GNAT_dom"/>
</dbReference>
<dbReference type="PANTHER" id="PTHR20905:SF1">
    <property type="entry name" value="AT07410P-RELATED"/>
    <property type="match status" value="1"/>
</dbReference>
<dbReference type="PROSITE" id="PS51186">
    <property type="entry name" value="GNAT"/>
    <property type="match status" value="1"/>
</dbReference>
<dbReference type="InterPro" id="IPR016181">
    <property type="entry name" value="Acyl_CoA_acyltransferase"/>
</dbReference>
<dbReference type="Proteomes" id="UP000887565">
    <property type="component" value="Unplaced"/>
</dbReference>
<dbReference type="CDD" id="cd04301">
    <property type="entry name" value="NAT_SF"/>
    <property type="match status" value="1"/>
</dbReference>
<dbReference type="GO" id="GO:0008080">
    <property type="term" value="F:N-acetyltransferase activity"/>
    <property type="evidence" value="ECO:0007669"/>
    <property type="project" value="TreeGrafter"/>
</dbReference>
<sequence>MDPLEILIADKTHRALLADYLLHFFKDFEPITQSLHLDYNEAKAFFDDLVDESLRDPVSFVVFSEKRELIACRLNTICEFDTTSGNFINKFQPNTNAYSLKALKILNFLDQLFDFDIRKWLDEFIVFDNKQENDHVVKLLKFVTVSVRADYQRKGIAKILIDKSVNLGRTMGCRAVLVTATASKSQNLFEKMGFRVIREVEHERFVDETEGRIFNCEDGTFCGKLMFKIM</sequence>
<accession>A0A915ILY7</accession>
<name>A0A915ILY7_ROMCU</name>
<dbReference type="Pfam" id="PF00583">
    <property type="entry name" value="Acetyltransf_1"/>
    <property type="match status" value="1"/>
</dbReference>
<evidence type="ECO:0000313" key="3">
    <source>
        <dbReference type="WBParaSite" id="nRc.2.0.1.t14825-RA"/>
    </source>
</evidence>
<organism evidence="2 3">
    <name type="scientific">Romanomermis culicivorax</name>
    <name type="common">Nematode worm</name>
    <dbReference type="NCBI Taxonomy" id="13658"/>
    <lineage>
        <taxon>Eukaryota</taxon>
        <taxon>Metazoa</taxon>
        <taxon>Ecdysozoa</taxon>
        <taxon>Nematoda</taxon>
        <taxon>Enoplea</taxon>
        <taxon>Dorylaimia</taxon>
        <taxon>Mermithida</taxon>
        <taxon>Mermithoidea</taxon>
        <taxon>Mermithidae</taxon>
        <taxon>Romanomermis</taxon>
    </lineage>
</organism>
<protein>
    <submittedName>
        <fullName evidence="3">N-acetyltransferase domain-containing protein</fullName>
    </submittedName>
</protein>
<dbReference type="Gene3D" id="3.40.630.30">
    <property type="match status" value="1"/>
</dbReference>
<dbReference type="PANTHER" id="PTHR20905">
    <property type="entry name" value="N-ACETYLTRANSFERASE-RELATED"/>
    <property type="match status" value="1"/>
</dbReference>
<keyword evidence="2" id="KW-1185">Reference proteome</keyword>
<feature type="domain" description="N-acetyltransferase" evidence="1">
    <location>
        <begin position="70"/>
        <end position="230"/>
    </location>
</feature>
<dbReference type="SUPFAM" id="SSF55729">
    <property type="entry name" value="Acyl-CoA N-acyltransferases (Nat)"/>
    <property type="match status" value="1"/>
</dbReference>
<dbReference type="WBParaSite" id="nRc.2.0.1.t14825-RA">
    <property type="protein sequence ID" value="nRc.2.0.1.t14825-RA"/>
    <property type="gene ID" value="nRc.2.0.1.g14825"/>
</dbReference>